<dbReference type="EMBL" id="KQ419366">
    <property type="protein sequence ID" value="KOF83829.1"/>
    <property type="molecule type" value="Genomic_DNA"/>
</dbReference>
<dbReference type="AlphaFoldDB" id="A0A0L8H434"/>
<name>A0A0L8H434_OCTBM</name>
<evidence type="ECO:0000313" key="1">
    <source>
        <dbReference type="EMBL" id="KOF83829.1"/>
    </source>
</evidence>
<sequence length="70" mass="8368">MLISQIGERLLSPFVDNRICPCLCHGSKQLPSKLARNLIKEASIYFLYYRHYYIFWRNFLKISLAKRNCL</sequence>
<accession>A0A0L8H434</accession>
<gene>
    <name evidence="1" type="ORF">OCBIM_22023161mg</name>
</gene>
<organism evidence="1">
    <name type="scientific">Octopus bimaculoides</name>
    <name type="common">California two-spotted octopus</name>
    <dbReference type="NCBI Taxonomy" id="37653"/>
    <lineage>
        <taxon>Eukaryota</taxon>
        <taxon>Metazoa</taxon>
        <taxon>Spiralia</taxon>
        <taxon>Lophotrochozoa</taxon>
        <taxon>Mollusca</taxon>
        <taxon>Cephalopoda</taxon>
        <taxon>Coleoidea</taxon>
        <taxon>Octopodiformes</taxon>
        <taxon>Octopoda</taxon>
        <taxon>Incirrata</taxon>
        <taxon>Octopodidae</taxon>
        <taxon>Octopus</taxon>
    </lineage>
</organism>
<protein>
    <submittedName>
        <fullName evidence="1">Uncharacterized protein</fullName>
    </submittedName>
</protein>
<proteinExistence type="predicted"/>
<reference evidence="1" key="1">
    <citation type="submission" date="2015-07" db="EMBL/GenBank/DDBJ databases">
        <title>MeaNS - Measles Nucleotide Surveillance Program.</title>
        <authorList>
            <person name="Tran T."/>
            <person name="Druce J."/>
        </authorList>
    </citation>
    <scope>NUCLEOTIDE SEQUENCE</scope>
    <source>
        <strain evidence="1">UCB-OBI-ISO-001</strain>
        <tissue evidence="1">Gonad</tissue>
    </source>
</reference>